<dbReference type="GO" id="GO:0043335">
    <property type="term" value="P:protein unfolding"/>
    <property type="evidence" value="ECO:0007669"/>
    <property type="project" value="InterPro"/>
</dbReference>
<evidence type="ECO:0000256" key="4">
    <source>
        <dbReference type="ARBA" id="ARBA00022840"/>
    </source>
</evidence>
<dbReference type="Pfam" id="PF00004">
    <property type="entry name" value="AAA"/>
    <property type="match status" value="1"/>
</dbReference>
<evidence type="ECO:0000256" key="6">
    <source>
        <dbReference type="PROSITE-ProRule" id="PRU01251"/>
    </source>
</evidence>
<evidence type="ECO:0000256" key="3">
    <source>
        <dbReference type="ARBA" id="ARBA00022741"/>
    </source>
</evidence>
<dbReference type="NCBIfam" id="TIGR02639">
    <property type="entry name" value="ClpA"/>
    <property type="match status" value="1"/>
</dbReference>
<evidence type="ECO:0000256" key="7">
    <source>
        <dbReference type="RuleBase" id="RU004432"/>
    </source>
</evidence>
<dbReference type="InterPro" id="IPR003593">
    <property type="entry name" value="AAA+_ATPase"/>
</dbReference>
<keyword evidence="4 7" id="KW-0067">ATP-binding</keyword>
<dbReference type="InterPro" id="IPR004176">
    <property type="entry name" value="Clp_R_N"/>
</dbReference>
<dbReference type="InterPro" id="IPR018368">
    <property type="entry name" value="ClpA/B_CS1"/>
</dbReference>
<keyword evidence="5 7" id="KW-0143">Chaperone</keyword>
<dbReference type="GO" id="GO:0006508">
    <property type="term" value="P:proteolysis"/>
    <property type="evidence" value="ECO:0007669"/>
    <property type="project" value="UniProtKB-KW"/>
</dbReference>
<dbReference type="GO" id="GO:0005524">
    <property type="term" value="F:ATP binding"/>
    <property type="evidence" value="ECO:0007669"/>
    <property type="project" value="UniProtKB-KW"/>
</dbReference>
<dbReference type="GO" id="GO:0034605">
    <property type="term" value="P:cellular response to heat"/>
    <property type="evidence" value="ECO:0007669"/>
    <property type="project" value="TreeGrafter"/>
</dbReference>
<keyword evidence="10" id="KW-0645">Protease</keyword>
<keyword evidence="3 7" id="KW-0547">Nucleotide-binding</keyword>
<dbReference type="InterPro" id="IPR013461">
    <property type="entry name" value="ClpA"/>
</dbReference>
<evidence type="ECO:0000256" key="5">
    <source>
        <dbReference type="ARBA" id="ARBA00023186"/>
    </source>
</evidence>
<organism evidence="10 11">
    <name type="scientific">Komagataeibacter europaeus NBRC 3261</name>
    <dbReference type="NCBI Taxonomy" id="1234669"/>
    <lineage>
        <taxon>Bacteria</taxon>
        <taxon>Pseudomonadati</taxon>
        <taxon>Pseudomonadota</taxon>
        <taxon>Alphaproteobacteria</taxon>
        <taxon>Acetobacterales</taxon>
        <taxon>Acetobacteraceae</taxon>
        <taxon>Komagataeibacter</taxon>
    </lineage>
</organism>
<sequence length="776" mass="85694">MLSRNLEQTLHRALTLAGDRRHEYATLEHLLLALIDDPDAVTVFRACGVDLTKLRTDLTDFLDKDLAGLAADRTVDPKPTAAFQRVIQRAAIHVQSTGRDEVTGANVLVALFAERESHAVYFLQLQDMTRLDAVNFISHGIAKAPDRSTRRPVAGSAPEGGESEERGKTGQKSQDALSTYCTNLNEKAQEGKVDPLIGRDSEIERTIQILCRRTKNNPLYVGDPGVGKTAIAEGLAKRIVEGDVPEVLLNSTIYSLDMGALLAGTRYRGDFEERLKAVVTELDNNPGSILFIDEIHTVIGAGATSGGAMDASNLLKPALAAGTLRCMGSTTYKEYRQHFEKDRALVRRFQKIDVAEPSVDDAVKILRGLKVNYEKHHKVRYTDDAIKGAVELSAKYIHDRKLPDKAIDVIDEVGASRMLVPENRRRKTVTLKDVEDIVAKIARIPPKSVSSDDKETLRSLERDLKGMVYGQDKAIEALTAAIKLSRAGLRDPEKPIGNYLFSGPTGVGKTEVAKQLASTLGIELIRFDMSEYMERHSISRLIGAPPGYVGFDQGGLLTDAIDQHPHAVLLLDEIEKAHQDLYNVLLQVMDHGRLTDHNGKTVDFRNVVLIMTTNAGAADLSKEAIGFGRTSREGEDEDAIKRLFTPEFRNRLDAIIPFANLSPHVVDRVVEKFIFQLEAQLADRNVMIEISSAAREWLAERGYDRLYGARPLGRVIQEYIKKPLAEELLFGKLTKGGVAKITLKDGKLDFEYISQAENPSTEGDEGDSTREEEAAD</sequence>
<dbReference type="AlphaFoldDB" id="A0A0D6Q0Q4"/>
<dbReference type="PANTHER" id="PTHR11638:SF111">
    <property type="entry name" value="ATP-DEPENDENT CLP PROTEASE ATP-BINDING SUBUNIT CLPA"/>
    <property type="match status" value="1"/>
</dbReference>
<dbReference type="SUPFAM" id="SSF52540">
    <property type="entry name" value="P-loop containing nucleoside triphosphate hydrolases"/>
    <property type="match status" value="2"/>
</dbReference>
<feature type="domain" description="Clp R" evidence="9">
    <location>
        <begin position="1"/>
        <end position="144"/>
    </location>
</feature>
<dbReference type="GO" id="GO:0016887">
    <property type="term" value="F:ATP hydrolysis activity"/>
    <property type="evidence" value="ECO:0007669"/>
    <property type="project" value="InterPro"/>
</dbReference>
<dbReference type="Pfam" id="PF17871">
    <property type="entry name" value="AAA_lid_9"/>
    <property type="match status" value="1"/>
</dbReference>
<dbReference type="GO" id="GO:0008233">
    <property type="term" value="F:peptidase activity"/>
    <property type="evidence" value="ECO:0007669"/>
    <property type="project" value="UniProtKB-KW"/>
</dbReference>
<name>A0A0D6Q0Q4_KOMEU</name>
<dbReference type="InterPro" id="IPR001270">
    <property type="entry name" value="ClpA/B"/>
</dbReference>
<dbReference type="Pfam" id="PF10431">
    <property type="entry name" value="ClpB_D2-small"/>
    <property type="match status" value="1"/>
</dbReference>
<keyword evidence="10" id="KW-0378">Hydrolase</keyword>
<dbReference type="SUPFAM" id="SSF81923">
    <property type="entry name" value="Double Clp-N motif"/>
    <property type="match status" value="1"/>
</dbReference>
<feature type="region of interest" description="Disordered" evidence="8">
    <location>
        <begin position="145"/>
        <end position="175"/>
    </location>
</feature>
<dbReference type="RefSeq" id="WP_019090453.1">
    <property type="nucleotide sequence ID" value="NZ_BANI01000074.1"/>
</dbReference>
<reference evidence="10 11" key="1">
    <citation type="submission" date="2012-11" db="EMBL/GenBank/DDBJ databases">
        <title>Whole genome sequence of Gluconacetobacter europaeus NBRC3261.</title>
        <authorList>
            <person name="Azuma Y."/>
            <person name="Higashiura N."/>
            <person name="Hirakawa H."/>
            <person name="Matsushita K."/>
        </authorList>
    </citation>
    <scope>NUCLEOTIDE SEQUENCE [LARGE SCALE GENOMIC DNA]</scope>
    <source>
        <strain evidence="10 11">NBRC 3261</strain>
    </source>
</reference>
<dbReference type="CDD" id="cd00009">
    <property type="entry name" value="AAA"/>
    <property type="match status" value="1"/>
</dbReference>
<evidence type="ECO:0000256" key="8">
    <source>
        <dbReference type="SAM" id="MobiDB-lite"/>
    </source>
</evidence>
<dbReference type="Gene3D" id="1.10.1780.10">
    <property type="entry name" value="Clp, N-terminal domain"/>
    <property type="match status" value="1"/>
</dbReference>
<evidence type="ECO:0000313" key="11">
    <source>
        <dbReference type="Proteomes" id="UP000032675"/>
    </source>
</evidence>
<feature type="compositionally biased region" description="Basic and acidic residues" evidence="8">
    <location>
        <begin position="767"/>
        <end position="776"/>
    </location>
</feature>
<comment type="similarity">
    <text evidence="1 7">Belongs to the ClpA/ClpB family.</text>
</comment>
<dbReference type="InterPro" id="IPR041546">
    <property type="entry name" value="ClpA/ClpB_AAA_lid"/>
</dbReference>
<dbReference type="Pfam" id="PF02861">
    <property type="entry name" value="Clp_N"/>
    <property type="match status" value="1"/>
</dbReference>
<dbReference type="InterPro" id="IPR019489">
    <property type="entry name" value="Clp_ATPase_C"/>
</dbReference>
<accession>A0A0D6Q0Q4</accession>
<dbReference type="InterPro" id="IPR036628">
    <property type="entry name" value="Clp_N_dom_sf"/>
</dbReference>
<feature type="region of interest" description="Disordered" evidence="8">
    <location>
        <begin position="754"/>
        <end position="776"/>
    </location>
</feature>
<evidence type="ECO:0000313" key="10">
    <source>
        <dbReference type="EMBL" id="GAN96570.1"/>
    </source>
</evidence>
<gene>
    <name evidence="10" type="ORF">Geu3261_0080_008</name>
</gene>
<dbReference type="PRINTS" id="PR00300">
    <property type="entry name" value="CLPPROTEASEA"/>
</dbReference>
<dbReference type="PROSITE" id="PS00870">
    <property type="entry name" value="CLPAB_1"/>
    <property type="match status" value="1"/>
</dbReference>
<protein>
    <submittedName>
        <fullName evidence="10">ATP-dependent Clp protease ATP-binding subunit ClpA</fullName>
    </submittedName>
</protein>
<dbReference type="Gene3D" id="1.10.8.60">
    <property type="match status" value="2"/>
</dbReference>
<dbReference type="InterPro" id="IPR027417">
    <property type="entry name" value="P-loop_NTPase"/>
</dbReference>
<dbReference type="SMART" id="SM01086">
    <property type="entry name" value="ClpB_D2-small"/>
    <property type="match status" value="1"/>
</dbReference>
<dbReference type="FunFam" id="3.40.50.300:FF:000025">
    <property type="entry name" value="ATP-dependent Clp protease subunit"/>
    <property type="match status" value="1"/>
</dbReference>
<evidence type="ECO:0000256" key="2">
    <source>
        <dbReference type="ARBA" id="ARBA00022737"/>
    </source>
</evidence>
<comment type="caution">
    <text evidence="10">The sequence shown here is derived from an EMBL/GenBank/DDBJ whole genome shotgun (WGS) entry which is preliminary data.</text>
</comment>
<dbReference type="GO" id="GO:0005737">
    <property type="term" value="C:cytoplasm"/>
    <property type="evidence" value="ECO:0007669"/>
    <property type="project" value="TreeGrafter"/>
</dbReference>
<dbReference type="CDD" id="cd19499">
    <property type="entry name" value="RecA-like_ClpB_Hsp104-like"/>
    <property type="match status" value="1"/>
</dbReference>
<dbReference type="Gene3D" id="3.40.50.300">
    <property type="entry name" value="P-loop containing nucleotide triphosphate hydrolases"/>
    <property type="match status" value="2"/>
</dbReference>
<dbReference type="Pfam" id="PF07724">
    <property type="entry name" value="AAA_2"/>
    <property type="match status" value="1"/>
</dbReference>
<dbReference type="PANTHER" id="PTHR11638">
    <property type="entry name" value="ATP-DEPENDENT CLP PROTEASE"/>
    <property type="match status" value="1"/>
</dbReference>
<dbReference type="SMART" id="SM00382">
    <property type="entry name" value="AAA"/>
    <property type="match status" value="2"/>
</dbReference>
<dbReference type="FunFam" id="3.40.50.300:FF:000010">
    <property type="entry name" value="Chaperone clpB 1, putative"/>
    <property type="match status" value="1"/>
</dbReference>
<dbReference type="PROSITE" id="PS51903">
    <property type="entry name" value="CLP_R"/>
    <property type="match status" value="1"/>
</dbReference>
<dbReference type="PROSITE" id="PS00871">
    <property type="entry name" value="CLPAB_2"/>
    <property type="match status" value="1"/>
</dbReference>
<keyword evidence="2 6" id="KW-0677">Repeat</keyword>
<dbReference type="EMBL" id="BANI01000074">
    <property type="protein sequence ID" value="GAN96570.1"/>
    <property type="molecule type" value="Genomic_DNA"/>
</dbReference>
<dbReference type="InterPro" id="IPR003959">
    <property type="entry name" value="ATPase_AAA_core"/>
</dbReference>
<evidence type="ECO:0000256" key="1">
    <source>
        <dbReference type="ARBA" id="ARBA00008675"/>
    </source>
</evidence>
<dbReference type="InterPro" id="IPR028299">
    <property type="entry name" value="ClpA/B_CS2"/>
</dbReference>
<dbReference type="Proteomes" id="UP000032675">
    <property type="component" value="Unassembled WGS sequence"/>
</dbReference>
<evidence type="ECO:0000259" key="9">
    <source>
        <dbReference type="PROSITE" id="PS51903"/>
    </source>
</evidence>
<dbReference type="InterPro" id="IPR050130">
    <property type="entry name" value="ClpA_ClpB"/>
</dbReference>
<proteinExistence type="inferred from homology"/>